<proteinExistence type="predicted"/>
<evidence type="ECO:0000259" key="5">
    <source>
        <dbReference type="PROSITE" id="PS51123"/>
    </source>
</evidence>
<organism evidence="6 7">
    <name type="scientific">Acinetobacter silvestris</name>
    <dbReference type="NCBI Taxonomy" id="1977882"/>
    <lineage>
        <taxon>Bacteria</taxon>
        <taxon>Pseudomonadati</taxon>
        <taxon>Pseudomonadota</taxon>
        <taxon>Gammaproteobacteria</taxon>
        <taxon>Moraxellales</taxon>
        <taxon>Moraxellaceae</taxon>
        <taxon>Acinetobacter</taxon>
    </lineage>
</organism>
<dbReference type="Gene3D" id="3.30.1330.60">
    <property type="entry name" value="OmpA-like domain"/>
    <property type="match status" value="1"/>
</dbReference>
<dbReference type="SUPFAM" id="SSF103088">
    <property type="entry name" value="OmpA-like"/>
    <property type="match status" value="1"/>
</dbReference>
<dbReference type="AlphaFoldDB" id="A0A1Y3C927"/>
<evidence type="ECO:0000256" key="4">
    <source>
        <dbReference type="PROSITE-ProRule" id="PRU00473"/>
    </source>
</evidence>
<dbReference type="InterPro" id="IPR006664">
    <property type="entry name" value="OMP_bac"/>
</dbReference>
<dbReference type="GO" id="GO:0009279">
    <property type="term" value="C:cell outer membrane"/>
    <property type="evidence" value="ECO:0007669"/>
    <property type="project" value="UniProtKB-SubCell"/>
</dbReference>
<sequence>MLSKSLKISILAIFCFALSGCLSFGSLSHKQVRILKKEGFVLTDEGWSLGLPERLLFAFNATEIKPLHESELIRLAEQLKKYNLNKVKIVGHTDNVGNPEYNLKLSEQRAQTVATIFLKHDFAPQNVFAFGKGSTQPVEINDSEEHRAANRRVTVIIIP</sequence>
<protein>
    <recommendedName>
        <fullName evidence="5">OmpA-like domain-containing protein</fullName>
    </recommendedName>
</protein>
<evidence type="ECO:0000256" key="3">
    <source>
        <dbReference type="ARBA" id="ARBA00023237"/>
    </source>
</evidence>
<evidence type="ECO:0000313" key="7">
    <source>
        <dbReference type="Proteomes" id="UP000242765"/>
    </source>
</evidence>
<dbReference type="Pfam" id="PF00691">
    <property type="entry name" value="OmpA"/>
    <property type="match status" value="1"/>
</dbReference>
<dbReference type="Proteomes" id="UP000242765">
    <property type="component" value="Unassembled WGS sequence"/>
</dbReference>
<dbReference type="RefSeq" id="WP_086204563.1">
    <property type="nucleotide sequence ID" value="NZ_NEGB01000010.1"/>
</dbReference>
<comment type="caution">
    <text evidence="6">The sequence shown here is derived from an EMBL/GenBank/DDBJ whole genome shotgun (WGS) entry which is preliminary data.</text>
</comment>
<dbReference type="CDD" id="cd07185">
    <property type="entry name" value="OmpA_C-like"/>
    <property type="match status" value="1"/>
</dbReference>
<gene>
    <name evidence="6" type="ORF">B9T28_13495</name>
</gene>
<dbReference type="PRINTS" id="PR01021">
    <property type="entry name" value="OMPADOMAIN"/>
</dbReference>
<dbReference type="EMBL" id="NEGB01000010">
    <property type="protein sequence ID" value="OTG63210.1"/>
    <property type="molecule type" value="Genomic_DNA"/>
</dbReference>
<keyword evidence="2 4" id="KW-0472">Membrane</keyword>
<dbReference type="OrthoDB" id="9782229at2"/>
<accession>A0A1Y3C927</accession>
<comment type="subcellular location">
    <subcellularLocation>
        <location evidence="1">Cell outer membrane</location>
    </subcellularLocation>
</comment>
<dbReference type="InterPro" id="IPR050330">
    <property type="entry name" value="Bact_OuterMem_StrucFunc"/>
</dbReference>
<dbReference type="InterPro" id="IPR006665">
    <property type="entry name" value="OmpA-like"/>
</dbReference>
<evidence type="ECO:0000313" key="6">
    <source>
        <dbReference type="EMBL" id="OTG63210.1"/>
    </source>
</evidence>
<dbReference type="PROSITE" id="PS01068">
    <property type="entry name" value="OMPA_1"/>
    <property type="match status" value="1"/>
</dbReference>
<dbReference type="PROSITE" id="PS51123">
    <property type="entry name" value="OMPA_2"/>
    <property type="match status" value="1"/>
</dbReference>
<feature type="domain" description="OmpA-like" evidence="5">
    <location>
        <begin position="45"/>
        <end position="159"/>
    </location>
</feature>
<dbReference type="STRING" id="1977882.B9T28_13495"/>
<dbReference type="PANTHER" id="PTHR30329:SF21">
    <property type="entry name" value="LIPOPROTEIN YIAD-RELATED"/>
    <property type="match status" value="1"/>
</dbReference>
<name>A0A1Y3C927_9GAMM</name>
<reference evidence="6 7" key="1">
    <citation type="submission" date="2017-04" db="EMBL/GenBank/DDBJ databases">
        <title>High diversity of culturable Acinetobacter species in natural soil and water ecosystems.</title>
        <authorList>
            <person name="Nemec A."/>
            <person name="Radolfova-Krizova L."/>
        </authorList>
    </citation>
    <scope>NUCLEOTIDE SEQUENCE [LARGE SCALE GENOMIC DNA]</scope>
    <source>
        <strain evidence="6 7">ANC 4999</strain>
    </source>
</reference>
<keyword evidence="7" id="KW-1185">Reference proteome</keyword>
<dbReference type="InterPro" id="IPR006690">
    <property type="entry name" value="OMPA-like_CS"/>
</dbReference>
<dbReference type="PANTHER" id="PTHR30329">
    <property type="entry name" value="STATOR ELEMENT OF FLAGELLAR MOTOR COMPLEX"/>
    <property type="match status" value="1"/>
</dbReference>
<evidence type="ECO:0000256" key="1">
    <source>
        <dbReference type="ARBA" id="ARBA00004442"/>
    </source>
</evidence>
<evidence type="ECO:0000256" key="2">
    <source>
        <dbReference type="ARBA" id="ARBA00023136"/>
    </source>
</evidence>
<dbReference type="PROSITE" id="PS51257">
    <property type="entry name" value="PROKAR_LIPOPROTEIN"/>
    <property type="match status" value="1"/>
</dbReference>
<dbReference type="InterPro" id="IPR036737">
    <property type="entry name" value="OmpA-like_sf"/>
</dbReference>
<keyword evidence="3" id="KW-0998">Cell outer membrane</keyword>